<feature type="region of interest" description="Disordered" evidence="1">
    <location>
        <begin position="1"/>
        <end position="23"/>
    </location>
</feature>
<proteinExistence type="predicted"/>
<organism evidence="2 3">
    <name type="scientific">Bagarius yarrelli</name>
    <name type="common">Goonch</name>
    <name type="synonym">Bagrus yarrelli</name>
    <dbReference type="NCBI Taxonomy" id="175774"/>
    <lineage>
        <taxon>Eukaryota</taxon>
        <taxon>Metazoa</taxon>
        <taxon>Chordata</taxon>
        <taxon>Craniata</taxon>
        <taxon>Vertebrata</taxon>
        <taxon>Euteleostomi</taxon>
        <taxon>Actinopterygii</taxon>
        <taxon>Neopterygii</taxon>
        <taxon>Teleostei</taxon>
        <taxon>Ostariophysi</taxon>
        <taxon>Siluriformes</taxon>
        <taxon>Sisoridae</taxon>
        <taxon>Sisorinae</taxon>
        <taxon>Bagarius</taxon>
    </lineage>
</organism>
<dbReference type="Proteomes" id="UP000319801">
    <property type="component" value="Unassembled WGS sequence"/>
</dbReference>
<evidence type="ECO:0000313" key="3">
    <source>
        <dbReference type="Proteomes" id="UP000319801"/>
    </source>
</evidence>
<accession>A0A556TX74</accession>
<name>A0A556TX74_BAGYA</name>
<keyword evidence="3" id="KW-1185">Reference proteome</keyword>
<gene>
    <name evidence="2" type="ORF">Baya_4017</name>
</gene>
<protein>
    <submittedName>
        <fullName evidence="2">Uncharacterized protein</fullName>
    </submittedName>
</protein>
<reference evidence="2 3" key="1">
    <citation type="journal article" date="2019" name="Genome Biol. Evol.">
        <title>Whole-Genome Sequencing of the Giant Devil Catfish, Bagarius yarrelli.</title>
        <authorList>
            <person name="Jiang W."/>
            <person name="Lv Y."/>
            <person name="Cheng L."/>
            <person name="Yang K."/>
            <person name="Chao B."/>
            <person name="Wang X."/>
            <person name="Li Y."/>
            <person name="Pan X."/>
            <person name="You X."/>
            <person name="Zhang Y."/>
            <person name="Yang J."/>
            <person name="Li J."/>
            <person name="Zhang X."/>
            <person name="Liu S."/>
            <person name="Sun C."/>
            <person name="Yang J."/>
            <person name="Shi Q."/>
        </authorList>
    </citation>
    <scope>NUCLEOTIDE SEQUENCE [LARGE SCALE GENOMIC DNA]</scope>
    <source>
        <strain evidence="2">JWS20170419001</strain>
        <tissue evidence="2">Muscle</tissue>
    </source>
</reference>
<comment type="caution">
    <text evidence="2">The sequence shown here is derived from an EMBL/GenBank/DDBJ whole genome shotgun (WGS) entry which is preliminary data.</text>
</comment>
<dbReference type="AlphaFoldDB" id="A0A556TX74"/>
<sequence>MSDGEMSAEQYRHTKHHTSSTLDTRSATRFLCAEADCVISRKGSQSHSFLRNIAFRQHRRLRAEGRAPSVRPSGPSPIPAAPIHVKTKGVKALRCALGKRGTAEKSESAQNRAAIYDQNHFFWTPERVGSRTSPLSQSHLYIPAHRDEHANTFHRFLELHVKTELEFPTRCVKAQKGREKRAKISDKPNCYKDVAIY</sequence>
<evidence type="ECO:0000256" key="1">
    <source>
        <dbReference type="SAM" id="MobiDB-lite"/>
    </source>
</evidence>
<dbReference type="EMBL" id="VCAZ01000025">
    <property type="protein sequence ID" value="TSL04337.1"/>
    <property type="molecule type" value="Genomic_DNA"/>
</dbReference>
<evidence type="ECO:0000313" key="2">
    <source>
        <dbReference type="EMBL" id="TSL04337.1"/>
    </source>
</evidence>